<dbReference type="AlphaFoldDB" id="A0A9K3K9X8"/>
<evidence type="ECO:0000313" key="2">
    <source>
        <dbReference type="EMBL" id="KAG7339666.1"/>
    </source>
</evidence>
<proteinExistence type="predicted"/>
<evidence type="ECO:0000313" key="4">
    <source>
        <dbReference type="Proteomes" id="UP000693970"/>
    </source>
</evidence>
<feature type="region of interest" description="Disordered" evidence="1">
    <location>
        <begin position="66"/>
        <end position="87"/>
    </location>
</feature>
<reference evidence="2" key="1">
    <citation type="journal article" date="2021" name="Sci. Rep.">
        <title>Diploid genomic architecture of Nitzschia inconspicua, an elite biomass production diatom.</title>
        <authorList>
            <person name="Oliver A."/>
            <person name="Podell S."/>
            <person name="Pinowska A."/>
            <person name="Traller J.C."/>
            <person name="Smith S.R."/>
            <person name="McClure R."/>
            <person name="Beliaev A."/>
            <person name="Bohutskyi P."/>
            <person name="Hill E.A."/>
            <person name="Rabines A."/>
            <person name="Zheng H."/>
            <person name="Allen L.Z."/>
            <person name="Kuo A."/>
            <person name="Grigoriev I.V."/>
            <person name="Allen A.E."/>
            <person name="Hazlebeck D."/>
            <person name="Allen E.E."/>
        </authorList>
    </citation>
    <scope>NUCLEOTIDE SEQUENCE</scope>
    <source>
        <strain evidence="2">Hildebrandi</strain>
    </source>
</reference>
<gene>
    <name evidence="2" type="ORF">IV203_024705</name>
    <name evidence="3" type="ORF">IV203_025290</name>
</gene>
<sequence length="219" mass="24930">MVDGFTSARRSGTWKVVEDNTIVIQPTIATQPFTLSMIKNNWSDDEEEEEDATKKATINWGWDSRTTTKTTTTESETDTAVDNPRNLDGFNPWKYNAATATSSFQSSPAQVAGKSTRISLRATQMQDLNRALLDAVGGSPENRHANLRTILQQYQDFLLEPLEDSNTVLEEDSIYTPQMTRSQRYQTFRKSMNDRIENSRNLKVKAVLEAMRDFVLEFE</sequence>
<dbReference type="EMBL" id="JAGRRH010000011">
    <property type="protein sequence ID" value="KAG7362406.1"/>
    <property type="molecule type" value="Genomic_DNA"/>
</dbReference>
<comment type="caution">
    <text evidence="2">The sequence shown here is derived from an EMBL/GenBank/DDBJ whole genome shotgun (WGS) entry which is preliminary data.</text>
</comment>
<accession>A0A9K3K9X8</accession>
<evidence type="ECO:0000313" key="3">
    <source>
        <dbReference type="EMBL" id="KAG7362406.1"/>
    </source>
</evidence>
<dbReference type="Proteomes" id="UP000693970">
    <property type="component" value="Unassembled WGS sequence"/>
</dbReference>
<name>A0A9K3K9X8_9STRA</name>
<protein>
    <submittedName>
        <fullName evidence="2">Uncharacterized protein</fullName>
    </submittedName>
</protein>
<reference evidence="2" key="2">
    <citation type="submission" date="2021-04" db="EMBL/GenBank/DDBJ databases">
        <authorList>
            <person name="Podell S."/>
        </authorList>
    </citation>
    <scope>NUCLEOTIDE SEQUENCE</scope>
    <source>
        <strain evidence="2">Hildebrandi</strain>
    </source>
</reference>
<keyword evidence="4" id="KW-1185">Reference proteome</keyword>
<evidence type="ECO:0000256" key="1">
    <source>
        <dbReference type="SAM" id="MobiDB-lite"/>
    </source>
</evidence>
<dbReference type="EMBL" id="JAGRRH010000031">
    <property type="protein sequence ID" value="KAG7339666.1"/>
    <property type="molecule type" value="Genomic_DNA"/>
</dbReference>
<dbReference type="OrthoDB" id="47054at2759"/>
<organism evidence="2 4">
    <name type="scientific">Nitzschia inconspicua</name>
    <dbReference type="NCBI Taxonomy" id="303405"/>
    <lineage>
        <taxon>Eukaryota</taxon>
        <taxon>Sar</taxon>
        <taxon>Stramenopiles</taxon>
        <taxon>Ochrophyta</taxon>
        <taxon>Bacillariophyta</taxon>
        <taxon>Bacillariophyceae</taxon>
        <taxon>Bacillariophycidae</taxon>
        <taxon>Bacillariales</taxon>
        <taxon>Bacillariaceae</taxon>
        <taxon>Nitzschia</taxon>
    </lineage>
</organism>